<evidence type="ECO:0000313" key="1">
    <source>
        <dbReference type="EMBL" id="MBF6058073.1"/>
    </source>
</evidence>
<protein>
    <submittedName>
        <fullName evidence="1">Uncharacterized protein</fullName>
    </submittedName>
</protein>
<proteinExistence type="predicted"/>
<keyword evidence="2" id="KW-1185">Reference proteome</keyword>
<comment type="caution">
    <text evidence="1">The sequence shown here is derived from an EMBL/GenBank/DDBJ whole genome shotgun (WGS) entry which is preliminary data.</text>
</comment>
<dbReference type="Proteomes" id="UP001193680">
    <property type="component" value="Unassembled WGS sequence"/>
</dbReference>
<name>A0ABS0BYA2_9GAMM</name>
<reference evidence="1 2" key="1">
    <citation type="submission" date="2020-11" db="EMBL/GenBank/DDBJ databases">
        <title>Sulfur oxidizing isolate from Hospital Hole Sinkhole.</title>
        <authorList>
            <person name="Scott K.M."/>
        </authorList>
    </citation>
    <scope>NUCLEOTIDE SEQUENCE [LARGE SCALE GENOMIC DNA]</scope>
    <source>
        <strain evidence="1 2">HH1</strain>
    </source>
</reference>
<dbReference type="EMBL" id="JACBGI020000011">
    <property type="protein sequence ID" value="MBF6058073.1"/>
    <property type="molecule type" value="Genomic_DNA"/>
</dbReference>
<accession>A0ABS0BYA2</accession>
<gene>
    <name evidence="1" type="ORF">H8792_006925</name>
</gene>
<dbReference type="RefSeq" id="WP_185978220.1">
    <property type="nucleotide sequence ID" value="NZ_JACBGI020000011.1"/>
</dbReference>
<sequence length="110" mass="12880">MSYKIRELSDYLLPENPFSSKVNAIVHDEYQRAEQAPSDDIKREIDDGLYLAVKKRMKRRQYESDTQTYIIGLLRDLEDAENEFGQIAFESETTRSTFRNLRTGLLSLLN</sequence>
<organism evidence="1 2">
    <name type="scientific">Thiomicrorhabdus heinhorstiae</name>
    <dbReference type="NCBI Taxonomy" id="2748010"/>
    <lineage>
        <taxon>Bacteria</taxon>
        <taxon>Pseudomonadati</taxon>
        <taxon>Pseudomonadota</taxon>
        <taxon>Gammaproteobacteria</taxon>
        <taxon>Thiotrichales</taxon>
        <taxon>Piscirickettsiaceae</taxon>
        <taxon>Thiomicrorhabdus</taxon>
    </lineage>
</organism>
<evidence type="ECO:0000313" key="2">
    <source>
        <dbReference type="Proteomes" id="UP001193680"/>
    </source>
</evidence>